<dbReference type="Pfam" id="PF01471">
    <property type="entry name" value="PG_binding_1"/>
    <property type="match status" value="1"/>
</dbReference>
<gene>
    <name evidence="2" type="ORF">NNL22_05410</name>
</gene>
<evidence type="ECO:0000313" key="3">
    <source>
        <dbReference type="Proteomes" id="UP001164472"/>
    </source>
</evidence>
<dbReference type="InterPro" id="IPR036365">
    <property type="entry name" value="PGBD-like_sf"/>
</dbReference>
<reference evidence="2" key="1">
    <citation type="submission" date="2022-07" db="EMBL/GenBank/DDBJ databases">
        <title>Alkalimarinus sp. nov., isolated from gut of a Alitta virens.</title>
        <authorList>
            <person name="Yang A.I."/>
            <person name="Shin N.-R."/>
        </authorList>
    </citation>
    <scope>NUCLEOTIDE SEQUENCE</scope>
    <source>
        <strain evidence="2">FA028</strain>
    </source>
</reference>
<keyword evidence="3" id="KW-1185">Reference proteome</keyword>
<dbReference type="Gene3D" id="3.90.70.10">
    <property type="entry name" value="Cysteine proteinases"/>
    <property type="match status" value="1"/>
</dbReference>
<name>A0A9E8HLG2_9ALTE</name>
<dbReference type="KEGG" id="asem:NNL22_05410"/>
<dbReference type="EMBL" id="CP101527">
    <property type="protein sequence ID" value="UZW76798.1"/>
    <property type="molecule type" value="Genomic_DNA"/>
</dbReference>
<evidence type="ECO:0000259" key="1">
    <source>
        <dbReference type="Pfam" id="PF01471"/>
    </source>
</evidence>
<dbReference type="Proteomes" id="UP001164472">
    <property type="component" value="Chromosome"/>
</dbReference>
<accession>A0A9E8HLG2</accession>
<proteinExistence type="predicted"/>
<dbReference type="SUPFAM" id="SSF47090">
    <property type="entry name" value="PGBD-like"/>
    <property type="match status" value="1"/>
</dbReference>
<dbReference type="InterPro" id="IPR002477">
    <property type="entry name" value="Peptidoglycan-bd-like"/>
</dbReference>
<sequence length="151" mass="16530">MRLTNKKGQEFFIGLLEVDGEFANISLGNKTVWTTLDAIDQQWYGDYSVIWSLPPYKSRVIKPGTVNDPEKWLSGQIQTVKATHLGTSGTKGVILRGGTTLEEKVKWFQQLVGLTPDGIAGALTLIHLNNFINPGTPTLIKESAQIESSGS</sequence>
<dbReference type="Gene3D" id="1.10.101.10">
    <property type="entry name" value="PGBD-like superfamily/PGBD"/>
    <property type="match status" value="1"/>
</dbReference>
<organism evidence="2 3">
    <name type="scientific">Alkalimarinus sediminis</name>
    <dbReference type="NCBI Taxonomy" id="1632866"/>
    <lineage>
        <taxon>Bacteria</taxon>
        <taxon>Pseudomonadati</taxon>
        <taxon>Pseudomonadota</taxon>
        <taxon>Gammaproteobacteria</taxon>
        <taxon>Alteromonadales</taxon>
        <taxon>Alteromonadaceae</taxon>
        <taxon>Alkalimarinus</taxon>
    </lineage>
</organism>
<dbReference type="AlphaFoldDB" id="A0A9E8HLG2"/>
<evidence type="ECO:0000313" key="2">
    <source>
        <dbReference type="EMBL" id="UZW76798.1"/>
    </source>
</evidence>
<dbReference type="InterPro" id="IPR036366">
    <property type="entry name" value="PGBDSf"/>
</dbReference>
<feature type="domain" description="Peptidoglycan binding-like" evidence="1">
    <location>
        <begin position="97"/>
        <end position="125"/>
    </location>
</feature>
<protein>
    <submittedName>
        <fullName evidence="2">Peptidoglycan-binding protein</fullName>
    </submittedName>
</protein>